<dbReference type="PANTHER" id="PTHR33048:SF123">
    <property type="entry name" value="INTEGRAL MEMBRANE PROTEIN"/>
    <property type="match status" value="1"/>
</dbReference>
<accession>A0A2J6S7F4</accession>
<dbReference type="AlphaFoldDB" id="A0A2J6S7F4"/>
<reference evidence="8 9" key="1">
    <citation type="submission" date="2016-04" db="EMBL/GenBank/DDBJ databases">
        <title>A degradative enzymes factory behind the ericoid mycorrhizal symbiosis.</title>
        <authorList>
            <consortium name="DOE Joint Genome Institute"/>
            <person name="Martino E."/>
            <person name="Morin E."/>
            <person name="Grelet G."/>
            <person name="Kuo A."/>
            <person name="Kohler A."/>
            <person name="Daghino S."/>
            <person name="Barry K."/>
            <person name="Choi C."/>
            <person name="Cichocki N."/>
            <person name="Clum A."/>
            <person name="Copeland A."/>
            <person name="Hainaut M."/>
            <person name="Haridas S."/>
            <person name="Labutti K."/>
            <person name="Lindquist E."/>
            <person name="Lipzen A."/>
            <person name="Khouja H.-R."/>
            <person name="Murat C."/>
            <person name="Ohm R."/>
            <person name="Olson A."/>
            <person name="Spatafora J."/>
            <person name="Veneault-Fourrey C."/>
            <person name="Henrissat B."/>
            <person name="Grigoriev I."/>
            <person name="Martin F."/>
            <person name="Perotto S."/>
        </authorList>
    </citation>
    <scope>NUCLEOTIDE SEQUENCE [LARGE SCALE GENOMIC DNA]</scope>
    <source>
        <strain evidence="8 9">F</strain>
    </source>
</reference>
<feature type="transmembrane region" description="Helical" evidence="6">
    <location>
        <begin position="173"/>
        <end position="196"/>
    </location>
</feature>
<dbReference type="InterPro" id="IPR052337">
    <property type="entry name" value="SAT4-like"/>
</dbReference>
<keyword evidence="2 6" id="KW-0812">Transmembrane</keyword>
<evidence type="ECO:0000256" key="1">
    <source>
        <dbReference type="ARBA" id="ARBA00004141"/>
    </source>
</evidence>
<evidence type="ECO:0000256" key="5">
    <source>
        <dbReference type="ARBA" id="ARBA00038359"/>
    </source>
</evidence>
<keyword evidence="3 6" id="KW-1133">Transmembrane helix</keyword>
<dbReference type="EMBL" id="KZ613939">
    <property type="protein sequence ID" value="PMD46691.1"/>
    <property type="molecule type" value="Genomic_DNA"/>
</dbReference>
<dbReference type="Proteomes" id="UP000235786">
    <property type="component" value="Unassembled WGS sequence"/>
</dbReference>
<evidence type="ECO:0000256" key="4">
    <source>
        <dbReference type="ARBA" id="ARBA00023136"/>
    </source>
</evidence>
<dbReference type="InterPro" id="IPR049326">
    <property type="entry name" value="Rhodopsin_dom_fungi"/>
</dbReference>
<proteinExistence type="inferred from homology"/>
<gene>
    <name evidence="8" type="ORF">L207DRAFT_561974</name>
</gene>
<evidence type="ECO:0000313" key="9">
    <source>
        <dbReference type="Proteomes" id="UP000235786"/>
    </source>
</evidence>
<evidence type="ECO:0000256" key="2">
    <source>
        <dbReference type="ARBA" id="ARBA00022692"/>
    </source>
</evidence>
<comment type="similarity">
    <text evidence="5">Belongs to the SAT4 family.</text>
</comment>
<dbReference type="Pfam" id="PF20684">
    <property type="entry name" value="Fung_rhodopsin"/>
    <property type="match status" value="1"/>
</dbReference>
<comment type="subcellular location">
    <subcellularLocation>
        <location evidence="1">Membrane</location>
        <topology evidence="1">Multi-pass membrane protein</topology>
    </subcellularLocation>
</comment>
<dbReference type="PANTHER" id="PTHR33048">
    <property type="entry name" value="PTH11-LIKE INTEGRAL MEMBRANE PROTEIN (AFU_ORTHOLOGUE AFUA_5G11245)"/>
    <property type="match status" value="1"/>
</dbReference>
<sequence length="371" mass="40923">MADAQGPVYRGQQITLSTVAAIMTFFGVVAMCLRIAGRYLVVRKLGADDWLMLAGTIMTCIYLFEILYGIKFGSGLHGVDLTPPDMVGILKLVYVIQLTYNTCTALIKSSIVAFYLRLGSIDSTLRRVCYGTFAFIAVLWIVSQSVAILQCLPINANWDIFTVTHKKCINTLVYFYINAGVNILLDMWILVMPIKTLTQIKRPKRDKIILMAIFGVGGLSCLAGIIRLYTIRIYTQSKDPFYDGSPINMWSMVEVNIAIVCASVPAMKPLFHKTIRERMTTGRSNGRSHLGGSQFGHQMIPLSGDDISKPGTARQKNATYSVGATGGEFSSSEENMVKKGSLAGGIEYQRDFTVEESYIHSSKVLREGSAV</sequence>
<feature type="transmembrane region" description="Helical" evidence="6">
    <location>
        <begin position="92"/>
        <end position="116"/>
    </location>
</feature>
<feature type="transmembrane region" description="Helical" evidence="6">
    <location>
        <begin position="128"/>
        <end position="149"/>
    </location>
</feature>
<protein>
    <recommendedName>
        <fullName evidence="7">Rhodopsin domain-containing protein</fullName>
    </recommendedName>
</protein>
<evidence type="ECO:0000313" key="8">
    <source>
        <dbReference type="EMBL" id="PMD46691.1"/>
    </source>
</evidence>
<organism evidence="8 9">
    <name type="scientific">Hyaloscypha variabilis (strain UAMH 11265 / GT02V1 / F)</name>
    <name type="common">Meliniomyces variabilis</name>
    <dbReference type="NCBI Taxonomy" id="1149755"/>
    <lineage>
        <taxon>Eukaryota</taxon>
        <taxon>Fungi</taxon>
        <taxon>Dikarya</taxon>
        <taxon>Ascomycota</taxon>
        <taxon>Pezizomycotina</taxon>
        <taxon>Leotiomycetes</taxon>
        <taxon>Helotiales</taxon>
        <taxon>Hyaloscyphaceae</taxon>
        <taxon>Hyaloscypha</taxon>
        <taxon>Hyaloscypha variabilis</taxon>
    </lineage>
</organism>
<feature type="transmembrane region" description="Helical" evidence="6">
    <location>
        <begin position="208"/>
        <end position="229"/>
    </location>
</feature>
<keyword evidence="4 6" id="KW-0472">Membrane</keyword>
<evidence type="ECO:0000256" key="6">
    <source>
        <dbReference type="SAM" id="Phobius"/>
    </source>
</evidence>
<dbReference type="GO" id="GO:0016020">
    <property type="term" value="C:membrane"/>
    <property type="evidence" value="ECO:0007669"/>
    <property type="project" value="UniProtKB-SubCell"/>
</dbReference>
<keyword evidence="9" id="KW-1185">Reference proteome</keyword>
<dbReference type="STRING" id="1149755.A0A2J6S7F4"/>
<feature type="transmembrane region" description="Helical" evidence="6">
    <location>
        <begin position="14"/>
        <end position="37"/>
    </location>
</feature>
<name>A0A2J6S7F4_HYAVF</name>
<feature type="transmembrane region" description="Helical" evidence="6">
    <location>
        <begin position="49"/>
        <end position="72"/>
    </location>
</feature>
<feature type="transmembrane region" description="Helical" evidence="6">
    <location>
        <begin position="249"/>
        <end position="271"/>
    </location>
</feature>
<evidence type="ECO:0000256" key="3">
    <source>
        <dbReference type="ARBA" id="ARBA00022989"/>
    </source>
</evidence>
<feature type="domain" description="Rhodopsin" evidence="7">
    <location>
        <begin position="33"/>
        <end position="273"/>
    </location>
</feature>
<evidence type="ECO:0000259" key="7">
    <source>
        <dbReference type="Pfam" id="PF20684"/>
    </source>
</evidence>
<dbReference type="OrthoDB" id="3648173at2759"/>